<evidence type="ECO:0000313" key="5">
    <source>
        <dbReference type="Proteomes" id="UP000479692"/>
    </source>
</evidence>
<evidence type="ECO:0000256" key="1">
    <source>
        <dbReference type="ARBA" id="ARBA00022737"/>
    </source>
</evidence>
<dbReference type="PANTHER" id="PTHR22990">
    <property type="entry name" value="F-BOX ONLY PROTEIN"/>
    <property type="match status" value="1"/>
</dbReference>
<protein>
    <submittedName>
        <fullName evidence="4">Uncharacterized protein</fullName>
    </submittedName>
</protein>
<dbReference type="Proteomes" id="UP000479692">
    <property type="component" value="Unassembled WGS sequence"/>
</dbReference>
<feature type="domain" description="Rhamnogalacturonase A/B/Epimerase-like pectate lyase" evidence="2">
    <location>
        <begin position="46"/>
        <end position="88"/>
    </location>
</feature>
<evidence type="ECO:0000259" key="3">
    <source>
        <dbReference type="Pfam" id="PF13229"/>
    </source>
</evidence>
<dbReference type="SMART" id="SM00710">
    <property type="entry name" value="PbH1"/>
    <property type="match status" value="8"/>
</dbReference>
<dbReference type="Gene3D" id="2.160.20.10">
    <property type="entry name" value="Single-stranded right-handed beta-helix, Pectin lyase-like"/>
    <property type="match status" value="1"/>
</dbReference>
<dbReference type="Pfam" id="PF13229">
    <property type="entry name" value="Beta_helix"/>
    <property type="match status" value="1"/>
</dbReference>
<dbReference type="AlphaFoldDB" id="A0A7C9HNA3"/>
<dbReference type="PANTHER" id="PTHR22990:SF15">
    <property type="entry name" value="F-BOX ONLY PROTEIN 10"/>
    <property type="match status" value="1"/>
</dbReference>
<proteinExistence type="predicted"/>
<dbReference type="InterPro" id="IPR039448">
    <property type="entry name" value="Beta_helix"/>
</dbReference>
<dbReference type="RefSeq" id="WP_156642688.1">
    <property type="nucleotide sequence ID" value="NZ_WOXT01000004.1"/>
</dbReference>
<dbReference type="PROSITE" id="PS51318">
    <property type="entry name" value="TAT"/>
    <property type="match status" value="1"/>
</dbReference>
<comment type="caution">
    <text evidence="4">The sequence shown here is derived from an EMBL/GenBank/DDBJ whole genome shotgun (WGS) entry which is preliminary data.</text>
</comment>
<keyword evidence="5" id="KW-1185">Reference proteome</keyword>
<dbReference type="InterPro" id="IPR012334">
    <property type="entry name" value="Pectin_lyas_fold"/>
</dbReference>
<evidence type="ECO:0000259" key="2">
    <source>
        <dbReference type="Pfam" id="PF12708"/>
    </source>
</evidence>
<evidence type="ECO:0000313" key="4">
    <source>
        <dbReference type="EMBL" id="MUV15135.1"/>
    </source>
</evidence>
<dbReference type="EMBL" id="WOXT01000004">
    <property type="protein sequence ID" value="MUV15135.1"/>
    <property type="molecule type" value="Genomic_DNA"/>
</dbReference>
<accession>A0A7C9HNA3</accession>
<gene>
    <name evidence="4" type="ORF">GN331_13080</name>
</gene>
<dbReference type="InterPro" id="IPR006626">
    <property type="entry name" value="PbH1"/>
</dbReference>
<keyword evidence="1" id="KW-0677">Repeat</keyword>
<dbReference type="GO" id="GO:0006511">
    <property type="term" value="P:ubiquitin-dependent protein catabolic process"/>
    <property type="evidence" value="ECO:0007669"/>
    <property type="project" value="TreeGrafter"/>
</dbReference>
<name>A0A7C9HNA3_9GAMM</name>
<organism evidence="4 5">
    <name type="scientific">Noviluteimonas gilva</name>
    <dbReference type="NCBI Taxonomy" id="2682097"/>
    <lineage>
        <taxon>Bacteria</taxon>
        <taxon>Pseudomonadati</taxon>
        <taxon>Pseudomonadota</taxon>
        <taxon>Gammaproteobacteria</taxon>
        <taxon>Lysobacterales</taxon>
        <taxon>Lysobacteraceae</taxon>
        <taxon>Noviluteimonas</taxon>
    </lineage>
</organism>
<dbReference type="InterPro" id="IPR024535">
    <property type="entry name" value="RHGA/B-epi-like_pectate_lyase"/>
</dbReference>
<dbReference type="InterPro" id="IPR011050">
    <property type="entry name" value="Pectin_lyase_fold/virulence"/>
</dbReference>
<dbReference type="Pfam" id="PF12708">
    <property type="entry name" value="Pect-lyase_RHGA_epim"/>
    <property type="match status" value="1"/>
</dbReference>
<feature type="domain" description="Right handed beta helix" evidence="3">
    <location>
        <begin position="153"/>
        <end position="328"/>
    </location>
</feature>
<dbReference type="SUPFAM" id="SSF51126">
    <property type="entry name" value="Pectin lyase-like"/>
    <property type="match status" value="1"/>
</dbReference>
<dbReference type="InterPro" id="IPR006311">
    <property type="entry name" value="TAT_signal"/>
</dbReference>
<dbReference type="InterPro" id="IPR051550">
    <property type="entry name" value="SCF-Subunits/Alg-Epimerases"/>
</dbReference>
<sequence>MTAPSAGGDSPAERISRRSLLARLAGSGAMLALGRGAYAKSSRVVGVRAYGARGDGAHDDTQAFQDAIDALPNGGTVEVPSGIYRIDPLRSVRLRSGVHLKMARGAELHAIPNAAPRAYVLLVQAVTDVRISGGRIVGDRDRHLGTEGEWGHGIAIYDGVRVVVRDMHISRCWGDGMSIGGKKRSGQDLRPSTDVEIANVKFIGNRRQGLTVGRSRRVWVHDCEMADTGGTAPMAGIDVEPDKGDIAKDVRIERCLVRRNRGPGIQVWHDTHDVLIRDCTIEDNRNPGILAVGANGLSIRGNRIRGNAKVGIALRKQSRNVDIAGNTFADNAPGRPRKPTFGSDPRWAHHLEVAADAYLPKVAADNRLD</sequence>
<reference evidence="4 5" key="1">
    <citation type="submission" date="2019-12" db="EMBL/GenBank/DDBJ databases">
        <authorList>
            <person name="Xu J."/>
        </authorList>
    </citation>
    <scope>NUCLEOTIDE SEQUENCE [LARGE SCALE GENOMIC DNA]</scope>
    <source>
        <strain evidence="4 5">HX-5-24</strain>
    </source>
</reference>